<evidence type="ECO:0000259" key="1">
    <source>
        <dbReference type="SMART" id="SM00382"/>
    </source>
</evidence>
<name>A0A846MPT5_9BACT</name>
<dbReference type="Proteomes" id="UP000537126">
    <property type="component" value="Unassembled WGS sequence"/>
</dbReference>
<dbReference type="CDD" id="cd18809">
    <property type="entry name" value="SF1_C_RecD"/>
    <property type="match status" value="1"/>
</dbReference>
<dbReference type="InterPro" id="IPR010285">
    <property type="entry name" value="DNA_helicase_pif1-like_DEAD"/>
</dbReference>
<dbReference type="Gene3D" id="2.30.30.940">
    <property type="match status" value="1"/>
</dbReference>
<evidence type="ECO:0000313" key="2">
    <source>
        <dbReference type="EMBL" id="NIK73618.1"/>
    </source>
</evidence>
<keyword evidence="3" id="KW-1185">Reference proteome</keyword>
<evidence type="ECO:0000313" key="3">
    <source>
        <dbReference type="Proteomes" id="UP000537126"/>
    </source>
</evidence>
<dbReference type="InterPro" id="IPR003593">
    <property type="entry name" value="AAA+_ATPase"/>
</dbReference>
<feature type="domain" description="AAA+ ATPase" evidence="1">
    <location>
        <begin position="25"/>
        <end position="245"/>
    </location>
</feature>
<dbReference type="AlphaFoldDB" id="A0A846MPT5"/>
<comment type="caution">
    <text evidence="2">The sequence shown here is derived from an EMBL/GenBank/DDBJ whole genome shotgun (WGS) entry which is preliminary data.</text>
</comment>
<dbReference type="FunFam" id="3.40.50.300:FF:001498">
    <property type="entry name" value="ATP-dependent DNA helicase"/>
    <property type="match status" value="1"/>
</dbReference>
<proteinExistence type="predicted"/>
<dbReference type="GO" id="GO:0000723">
    <property type="term" value="P:telomere maintenance"/>
    <property type="evidence" value="ECO:0007669"/>
    <property type="project" value="InterPro"/>
</dbReference>
<protein>
    <recommendedName>
        <fullName evidence="1">AAA+ ATPase domain-containing protein</fullName>
    </recommendedName>
</protein>
<accession>A0A846MPT5</accession>
<dbReference type="InterPro" id="IPR027417">
    <property type="entry name" value="P-loop_NTPase"/>
</dbReference>
<dbReference type="PANTHER" id="PTHR47642:SF7">
    <property type="entry name" value="ATP-DEPENDENT DNA HELICASE PIF1"/>
    <property type="match status" value="1"/>
</dbReference>
<sequence length="563" mass="65354">MASVPLPAIDKNKEFRLAFDLLKHTTQSLFLTGKAGTGKTTFLHYLREHLSKKMVVLAPTGIAAVRAGGQTIHSFFRIDYKELFLPDDPRLSFSKVEETFRMQEEFVQLLRSLELLVIDEVSMLRCDLVDVMDRILRAARAMPLMPFGGLPVLWIGDLYQLPPVVREEESKLLESYYEPNFYFFQARVFRENYRPICIELQKVYRQEDQRFLDLLNRLRENALTPDDKALLRSRIDPHFHPEPNSGYVMLCTHNRQADAINRNNLHSLKGKQHTFEAIVEGDFPPSMYPVEKELSLKEGAQVMFTKNNWSKDYYNGEVGIVRAIDEDEILVEVPEKSKEIVVEREEWENIRYKTQRTKGMPVSVETEVVGRFVQYPLRLAWAITVHKSQGMTFEKVYAELHRAFAHGQVYVALSRCRSLEGLRLKSDIPPTCIRVDKRITDFIRQAQWHGHEVEQLLAQTLGEEFQVCEEKEEENLRQATALRMQQDAEAWRTSLPPLDSLLEMKATLEQQLRSSEEAGEVLPKLLQWQMLCLAIELKTNPQAPVGWQARWAFLQAMLQRWGS</sequence>
<reference evidence="2 3" key="1">
    <citation type="submission" date="2020-03" db="EMBL/GenBank/DDBJ databases">
        <title>Genomic Encyclopedia of Type Strains, Phase IV (KMG-IV): sequencing the most valuable type-strain genomes for metagenomic binning, comparative biology and taxonomic classification.</title>
        <authorList>
            <person name="Goeker M."/>
        </authorList>
    </citation>
    <scope>NUCLEOTIDE SEQUENCE [LARGE SCALE GENOMIC DNA]</scope>
    <source>
        <strain evidence="2 3">DSM 5718</strain>
    </source>
</reference>
<dbReference type="Pfam" id="PF05970">
    <property type="entry name" value="PIF1"/>
    <property type="match status" value="1"/>
</dbReference>
<gene>
    <name evidence="2" type="ORF">FHS56_001131</name>
</gene>
<dbReference type="GO" id="GO:0003678">
    <property type="term" value="F:DNA helicase activity"/>
    <property type="evidence" value="ECO:0007669"/>
    <property type="project" value="InterPro"/>
</dbReference>
<dbReference type="PANTHER" id="PTHR47642">
    <property type="entry name" value="ATP-DEPENDENT DNA HELICASE"/>
    <property type="match status" value="1"/>
</dbReference>
<dbReference type="InterPro" id="IPR051055">
    <property type="entry name" value="PIF1_helicase"/>
</dbReference>
<dbReference type="EMBL" id="JAASRN010000002">
    <property type="protein sequence ID" value="NIK73618.1"/>
    <property type="molecule type" value="Genomic_DNA"/>
</dbReference>
<dbReference type="SUPFAM" id="SSF52540">
    <property type="entry name" value="P-loop containing nucleoside triphosphate hydrolases"/>
    <property type="match status" value="2"/>
</dbReference>
<organism evidence="2 3">
    <name type="scientific">Thermonema lapsum</name>
    <dbReference type="NCBI Taxonomy" id="28195"/>
    <lineage>
        <taxon>Bacteria</taxon>
        <taxon>Pseudomonadati</taxon>
        <taxon>Bacteroidota</taxon>
        <taxon>Cytophagia</taxon>
        <taxon>Cytophagales</taxon>
        <taxon>Thermonemataceae</taxon>
        <taxon>Thermonema</taxon>
    </lineage>
</organism>
<dbReference type="Gene3D" id="3.40.50.300">
    <property type="entry name" value="P-loop containing nucleotide triphosphate hydrolases"/>
    <property type="match status" value="2"/>
</dbReference>
<dbReference type="SMART" id="SM00382">
    <property type="entry name" value="AAA"/>
    <property type="match status" value="1"/>
</dbReference>
<dbReference type="RefSeq" id="WP_166918898.1">
    <property type="nucleotide sequence ID" value="NZ_JAASRN010000002.1"/>
</dbReference>
<dbReference type="GO" id="GO:0006281">
    <property type="term" value="P:DNA repair"/>
    <property type="evidence" value="ECO:0007669"/>
    <property type="project" value="InterPro"/>
</dbReference>